<keyword evidence="4 7" id="KW-0812">Transmembrane</keyword>
<dbReference type="NCBIfam" id="TIGR00544">
    <property type="entry name" value="lgt"/>
    <property type="match status" value="1"/>
</dbReference>
<keyword evidence="8" id="KW-0449">Lipoprotein</keyword>
<comment type="pathway">
    <text evidence="7">Protein modification; lipoprotein biosynthesis (diacylglyceryl transfer).</text>
</comment>
<keyword evidence="3 7" id="KW-0808">Transferase</keyword>
<feature type="transmembrane region" description="Helical" evidence="7">
    <location>
        <begin position="122"/>
        <end position="150"/>
    </location>
</feature>
<name>A0A1G9MRR6_9PROT</name>
<evidence type="ECO:0000256" key="4">
    <source>
        <dbReference type="ARBA" id="ARBA00022692"/>
    </source>
</evidence>
<dbReference type="GO" id="GO:0042158">
    <property type="term" value="P:lipoprotein biosynthetic process"/>
    <property type="evidence" value="ECO:0007669"/>
    <property type="project" value="UniProtKB-UniRule"/>
</dbReference>
<evidence type="ECO:0000256" key="3">
    <source>
        <dbReference type="ARBA" id="ARBA00022679"/>
    </source>
</evidence>
<comment type="function">
    <text evidence="7">Catalyzes the transfer of the diacylglyceryl group from phosphatidylglycerol to the sulfhydryl group of the N-terminal cysteine of a prolipoprotein, the first step in the formation of mature lipoproteins.</text>
</comment>
<dbReference type="Proteomes" id="UP000199759">
    <property type="component" value="Unassembled WGS sequence"/>
</dbReference>
<evidence type="ECO:0000256" key="1">
    <source>
        <dbReference type="ARBA" id="ARBA00007150"/>
    </source>
</evidence>
<evidence type="ECO:0000313" key="9">
    <source>
        <dbReference type="Proteomes" id="UP000199759"/>
    </source>
</evidence>
<dbReference type="OrthoDB" id="871140at2"/>
<gene>
    <name evidence="7" type="primary">lgt</name>
    <name evidence="8" type="ORF">SAMN04488568_10286</name>
</gene>
<dbReference type="GO" id="GO:0005886">
    <property type="term" value="C:plasma membrane"/>
    <property type="evidence" value="ECO:0007669"/>
    <property type="project" value="UniProtKB-SubCell"/>
</dbReference>
<dbReference type="PANTHER" id="PTHR30589:SF0">
    <property type="entry name" value="PHOSPHATIDYLGLYCEROL--PROLIPOPROTEIN DIACYLGLYCERYL TRANSFERASE"/>
    <property type="match status" value="1"/>
</dbReference>
<evidence type="ECO:0000256" key="6">
    <source>
        <dbReference type="ARBA" id="ARBA00023136"/>
    </source>
</evidence>
<dbReference type="PANTHER" id="PTHR30589">
    <property type="entry name" value="PROLIPOPROTEIN DIACYLGLYCERYL TRANSFERASE"/>
    <property type="match status" value="1"/>
</dbReference>
<evidence type="ECO:0000256" key="2">
    <source>
        <dbReference type="ARBA" id="ARBA00022475"/>
    </source>
</evidence>
<dbReference type="Pfam" id="PF01790">
    <property type="entry name" value="LGT"/>
    <property type="match status" value="1"/>
</dbReference>
<comment type="subcellular location">
    <subcellularLocation>
        <location evidence="7">Cell membrane</location>
        <topology evidence="7">Multi-pass membrane protein</topology>
    </subcellularLocation>
</comment>
<dbReference type="EMBL" id="FNHG01000002">
    <property type="protein sequence ID" value="SDL76930.1"/>
    <property type="molecule type" value="Genomic_DNA"/>
</dbReference>
<dbReference type="EC" id="2.5.1.145" evidence="7"/>
<dbReference type="RefSeq" id="WP_091766110.1">
    <property type="nucleotide sequence ID" value="NZ_FNHG01000002.1"/>
</dbReference>
<reference evidence="8 9" key="1">
    <citation type="submission" date="2016-10" db="EMBL/GenBank/DDBJ databases">
        <authorList>
            <person name="de Groot N.N."/>
        </authorList>
    </citation>
    <scope>NUCLEOTIDE SEQUENCE [LARGE SCALE GENOMIC DNA]</scope>
    <source>
        <strain evidence="8 9">DSM 16077</strain>
    </source>
</reference>
<dbReference type="AlphaFoldDB" id="A0A1G9MRR6"/>
<keyword evidence="5 7" id="KW-1133">Transmembrane helix</keyword>
<dbReference type="GO" id="GO:0008961">
    <property type="term" value="F:phosphatidylglycerol-prolipoprotein diacylglyceryl transferase activity"/>
    <property type="evidence" value="ECO:0007669"/>
    <property type="project" value="UniProtKB-UniRule"/>
</dbReference>
<keyword evidence="2 7" id="KW-1003">Cell membrane</keyword>
<sequence length="309" mass="34310">MQYCPASFDLIDPILFTIGPFDLFGLDLRFDLRWYALAYIAGLLLGWRYMTLLSRRPAIWHAPGTKKPKAPFTELQVDDLLVWATLGVIAGGRLGYVVFYAWDYMATGLRGGMITPDSVVERLLWTVTGITEGGMAFHGGLMGVALALFFYARRNQLDLLRIGDAAAVVTPIGLFFGRVANFINGELWGRPTDLPWAMTFASDRLCLPRHPSQLYEAALEGLALFAIINLATWKFRALEKPGLNSGLFLMCYGLFRAVLETVREPDLHMPEALRGYVTMGMLLSIPMIIAGAWLVHKALSRTAMPASKA</sequence>
<evidence type="ECO:0000256" key="7">
    <source>
        <dbReference type="HAMAP-Rule" id="MF_01147"/>
    </source>
</evidence>
<feature type="transmembrane region" description="Helical" evidence="7">
    <location>
        <begin position="32"/>
        <end position="50"/>
    </location>
</feature>
<dbReference type="HAMAP" id="MF_01147">
    <property type="entry name" value="Lgt"/>
    <property type="match status" value="1"/>
</dbReference>
<feature type="transmembrane region" description="Helical" evidence="7">
    <location>
        <begin position="242"/>
        <end position="259"/>
    </location>
</feature>
<comment type="catalytic activity">
    <reaction evidence="7">
        <text>L-cysteinyl-[prolipoprotein] + a 1,2-diacyl-sn-glycero-3-phospho-(1'-sn-glycerol) = an S-1,2-diacyl-sn-glyceryl-L-cysteinyl-[prolipoprotein] + sn-glycerol 1-phosphate + H(+)</text>
        <dbReference type="Rhea" id="RHEA:56712"/>
        <dbReference type="Rhea" id="RHEA-COMP:14679"/>
        <dbReference type="Rhea" id="RHEA-COMP:14680"/>
        <dbReference type="ChEBI" id="CHEBI:15378"/>
        <dbReference type="ChEBI" id="CHEBI:29950"/>
        <dbReference type="ChEBI" id="CHEBI:57685"/>
        <dbReference type="ChEBI" id="CHEBI:64716"/>
        <dbReference type="ChEBI" id="CHEBI:140658"/>
        <dbReference type="EC" id="2.5.1.145"/>
    </reaction>
</comment>
<comment type="similarity">
    <text evidence="1 7">Belongs to the Lgt family.</text>
</comment>
<proteinExistence type="inferred from homology"/>
<protein>
    <recommendedName>
        <fullName evidence="7">Phosphatidylglycerol--prolipoprotein diacylglyceryl transferase</fullName>
        <ecNumber evidence="7">2.5.1.145</ecNumber>
    </recommendedName>
</protein>
<accession>A0A1G9MRR6</accession>
<keyword evidence="9" id="KW-1185">Reference proteome</keyword>
<evidence type="ECO:0000256" key="5">
    <source>
        <dbReference type="ARBA" id="ARBA00022989"/>
    </source>
</evidence>
<dbReference type="STRING" id="144026.SAMN04488568_10286"/>
<dbReference type="PROSITE" id="PS01311">
    <property type="entry name" value="LGT"/>
    <property type="match status" value="1"/>
</dbReference>
<feature type="transmembrane region" description="Helical" evidence="7">
    <location>
        <begin position="80"/>
        <end position="102"/>
    </location>
</feature>
<keyword evidence="6 7" id="KW-0472">Membrane</keyword>
<dbReference type="InterPro" id="IPR001640">
    <property type="entry name" value="Lgt"/>
</dbReference>
<evidence type="ECO:0000313" key="8">
    <source>
        <dbReference type="EMBL" id="SDL76930.1"/>
    </source>
</evidence>
<feature type="transmembrane region" description="Helical" evidence="7">
    <location>
        <begin position="275"/>
        <end position="295"/>
    </location>
</feature>
<dbReference type="UniPathway" id="UPA00664"/>
<organism evidence="8 9">
    <name type="scientific">Maricaulis salignorans</name>
    <dbReference type="NCBI Taxonomy" id="144026"/>
    <lineage>
        <taxon>Bacteria</taxon>
        <taxon>Pseudomonadati</taxon>
        <taxon>Pseudomonadota</taxon>
        <taxon>Alphaproteobacteria</taxon>
        <taxon>Maricaulales</taxon>
        <taxon>Maricaulaceae</taxon>
        <taxon>Maricaulis</taxon>
    </lineage>
</organism>
<feature type="binding site" evidence="7">
    <location>
        <position position="178"/>
    </location>
    <ligand>
        <name>a 1,2-diacyl-sn-glycero-3-phospho-(1'-sn-glycerol)</name>
        <dbReference type="ChEBI" id="CHEBI:64716"/>
    </ligand>
</feature>